<accession>A0A8J2JSV0</accession>
<keyword evidence="1" id="KW-0732">Signal</keyword>
<evidence type="ECO:0000313" key="3">
    <source>
        <dbReference type="Proteomes" id="UP000708208"/>
    </source>
</evidence>
<dbReference type="Pfam" id="PF01395">
    <property type="entry name" value="PBP_GOBP"/>
    <property type="match status" value="1"/>
</dbReference>
<name>A0A8J2JSV0_9HEXA</name>
<dbReference type="GO" id="GO:0005549">
    <property type="term" value="F:odorant binding"/>
    <property type="evidence" value="ECO:0007669"/>
    <property type="project" value="InterPro"/>
</dbReference>
<gene>
    <name evidence="2" type="ORF">AFUS01_LOCUS14557</name>
</gene>
<feature type="chain" id="PRO_5035253490" evidence="1">
    <location>
        <begin position="20"/>
        <end position="140"/>
    </location>
</feature>
<proteinExistence type="predicted"/>
<comment type="caution">
    <text evidence="2">The sequence shown here is derived from an EMBL/GenBank/DDBJ whole genome shotgun (WGS) entry which is preliminary data.</text>
</comment>
<feature type="signal peptide" evidence="1">
    <location>
        <begin position="1"/>
        <end position="19"/>
    </location>
</feature>
<evidence type="ECO:0000313" key="2">
    <source>
        <dbReference type="EMBL" id="CAG7725606.1"/>
    </source>
</evidence>
<keyword evidence="3" id="KW-1185">Reference proteome</keyword>
<organism evidence="2 3">
    <name type="scientific">Allacma fusca</name>
    <dbReference type="NCBI Taxonomy" id="39272"/>
    <lineage>
        <taxon>Eukaryota</taxon>
        <taxon>Metazoa</taxon>
        <taxon>Ecdysozoa</taxon>
        <taxon>Arthropoda</taxon>
        <taxon>Hexapoda</taxon>
        <taxon>Collembola</taxon>
        <taxon>Symphypleona</taxon>
        <taxon>Sminthuridae</taxon>
        <taxon>Allacma</taxon>
    </lineage>
</organism>
<dbReference type="Proteomes" id="UP000708208">
    <property type="component" value="Unassembled WGS sequence"/>
</dbReference>
<dbReference type="AlphaFoldDB" id="A0A8J2JSV0"/>
<dbReference type="OrthoDB" id="8250520at2759"/>
<dbReference type="InterPro" id="IPR006170">
    <property type="entry name" value="PBP/GOBP"/>
</dbReference>
<reference evidence="2" key="1">
    <citation type="submission" date="2021-06" db="EMBL/GenBank/DDBJ databases">
        <authorList>
            <person name="Hodson N. C."/>
            <person name="Mongue J. A."/>
            <person name="Jaron S. K."/>
        </authorList>
    </citation>
    <scope>NUCLEOTIDE SEQUENCE</scope>
</reference>
<sequence>MKCTILCLIVFVYFVETYGEKTCKQLVSDITKRQLGGISKCTKSMKFKNGKDKSQKMGCILKCVMVKEGFLDAEGRMPKEQFDKFIEKELSPSLKERGLTLFDSCRASHADNLDPSEEFCKSYDPLVKCMLGAMTQLCPS</sequence>
<dbReference type="EMBL" id="CAJVCH010124294">
    <property type="protein sequence ID" value="CAG7725606.1"/>
    <property type="molecule type" value="Genomic_DNA"/>
</dbReference>
<protein>
    <submittedName>
        <fullName evidence="2">Uncharacterized protein</fullName>
    </submittedName>
</protein>
<evidence type="ECO:0000256" key="1">
    <source>
        <dbReference type="SAM" id="SignalP"/>
    </source>
</evidence>